<keyword evidence="4" id="KW-1185">Reference proteome</keyword>
<dbReference type="RefSeq" id="WP_002881467.1">
    <property type="nucleotide sequence ID" value="NZ_AMWK01000006.1"/>
</dbReference>
<evidence type="ECO:0000313" key="3">
    <source>
        <dbReference type="EMBL" id="ENY54034.1"/>
    </source>
</evidence>
<sequence>MLKNKYKLLLSFVFIPMLTIPIISASCKDKKDNSSQNTNDNSENQNNNNSQPTPNVPDNKDEEKTRYSNWEEISKNQELWVDFFKMLISDLEKIFKTFSDPNNKNDEFKQYILEIMQMGEKNDFNKIAQDILQIKDKSLEEITSNEKLLAIAKEIFIKFPNFKEIIEKLVKLAEI</sequence>
<protein>
    <recommendedName>
        <fullName evidence="5">Lipoprotein</fullName>
    </recommendedName>
</protein>
<feature type="region of interest" description="Disordered" evidence="1">
    <location>
        <begin position="29"/>
        <end position="66"/>
    </location>
</feature>
<feature type="chain" id="PRO_5004152409" description="Lipoprotein" evidence="2">
    <location>
        <begin position="26"/>
        <end position="175"/>
    </location>
</feature>
<reference evidence="3 4" key="1">
    <citation type="journal article" date="2013" name="Genome Announc.">
        <title>Draft Genome Sequences of Mycoplasma alkalescens, Mycoplasma arginini, and Mycoplasma bovigenitalium, Three Species with Equivocal Pathogenic Status for Cattle.</title>
        <authorList>
            <person name="Manso-Silvan L."/>
            <person name="Tardy F."/>
            <person name="Baranowski E."/>
            <person name="Barre A."/>
            <person name="Blanchard A."/>
            <person name="Breton M."/>
            <person name="Couture C."/>
            <person name="Citti C."/>
            <person name="Dordet-Frisoni E."/>
            <person name="Dupuy V."/>
            <person name="Gaurivaud P."/>
            <person name="Jacob D."/>
            <person name="Lemaitre C."/>
            <person name="Nikolski M."/>
            <person name="Nouvel L.X."/>
            <person name="Poumarat F."/>
            <person name="Thebault P."/>
            <person name="Theil S."/>
            <person name="Thiaucourt F."/>
            <person name="Sirand-Pugnet P."/>
        </authorList>
    </citation>
    <scope>NUCLEOTIDE SEQUENCE [LARGE SCALE GENOMIC DNA]</scope>
    <source>
        <strain evidence="3 4">14918</strain>
    </source>
</reference>
<dbReference type="EMBL" id="AMWK01000006">
    <property type="protein sequence ID" value="ENY54034.1"/>
    <property type="molecule type" value="Genomic_DNA"/>
</dbReference>
<evidence type="ECO:0000256" key="2">
    <source>
        <dbReference type="SAM" id="SignalP"/>
    </source>
</evidence>
<proteinExistence type="predicted"/>
<evidence type="ECO:0000256" key="1">
    <source>
        <dbReference type="SAM" id="MobiDB-lite"/>
    </source>
</evidence>
<name>N9SRN7_9BACT</name>
<dbReference type="AlphaFoldDB" id="N9SRN7"/>
<dbReference type="PROSITE" id="PS51257">
    <property type="entry name" value="PROKAR_LIPOPROTEIN"/>
    <property type="match status" value="1"/>
</dbReference>
<keyword evidence="2" id="KW-0732">Signal</keyword>
<feature type="compositionally biased region" description="Low complexity" evidence="1">
    <location>
        <begin position="34"/>
        <end position="53"/>
    </location>
</feature>
<evidence type="ECO:0000313" key="4">
    <source>
        <dbReference type="Proteomes" id="UP000013137"/>
    </source>
</evidence>
<evidence type="ECO:0008006" key="5">
    <source>
        <dbReference type="Google" id="ProtNLM"/>
    </source>
</evidence>
<accession>N9SRN7</accession>
<comment type="caution">
    <text evidence="3">The sequence shown here is derived from an EMBL/GenBank/DDBJ whole genome shotgun (WGS) entry which is preliminary data.</text>
</comment>
<feature type="signal peptide" evidence="2">
    <location>
        <begin position="1"/>
        <end position="25"/>
    </location>
</feature>
<organism evidence="3 4">
    <name type="scientific">Metamycoplasma alkalescens 14918</name>
    <dbReference type="NCBI Taxonomy" id="1188234"/>
    <lineage>
        <taxon>Bacteria</taxon>
        <taxon>Bacillati</taxon>
        <taxon>Mycoplasmatota</taxon>
        <taxon>Mycoplasmoidales</taxon>
        <taxon>Metamycoplasmataceae</taxon>
        <taxon>Metamycoplasma</taxon>
    </lineage>
</organism>
<dbReference type="PATRIC" id="fig|1188234.3.peg.359"/>
<dbReference type="Proteomes" id="UP000013137">
    <property type="component" value="Unassembled WGS sequence"/>
</dbReference>
<gene>
    <name evidence="3" type="ORF">MALK_3850</name>
</gene>